<protein>
    <submittedName>
        <fullName evidence="1">Uncharacterized protein</fullName>
    </submittedName>
</protein>
<proteinExistence type="predicted"/>
<evidence type="ECO:0000313" key="2">
    <source>
        <dbReference type="Proteomes" id="UP000324222"/>
    </source>
</evidence>
<evidence type="ECO:0000313" key="1">
    <source>
        <dbReference type="EMBL" id="MPC85962.1"/>
    </source>
</evidence>
<reference evidence="1 2" key="1">
    <citation type="submission" date="2019-05" db="EMBL/GenBank/DDBJ databases">
        <title>Another draft genome of Portunus trituberculatus and its Hox gene families provides insights of decapod evolution.</title>
        <authorList>
            <person name="Jeong J.-H."/>
            <person name="Song I."/>
            <person name="Kim S."/>
            <person name="Choi T."/>
            <person name="Kim D."/>
            <person name="Ryu S."/>
            <person name="Kim W."/>
        </authorList>
    </citation>
    <scope>NUCLEOTIDE SEQUENCE [LARGE SCALE GENOMIC DNA]</scope>
    <source>
        <tissue evidence="1">Muscle</tissue>
    </source>
</reference>
<dbReference type="AlphaFoldDB" id="A0A5B7IQ82"/>
<dbReference type="Proteomes" id="UP000324222">
    <property type="component" value="Unassembled WGS sequence"/>
</dbReference>
<comment type="caution">
    <text evidence="1">The sequence shown here is derived from an EMBL/GenBank/DDBJ whole genome shotgun (WGS) entry which is preliminary data.</text>
</comment>
<keyword evidence="2" id="KW-1185">Reference proteome</keyword>
<gene>
    <name evidence="1" type="ORF">E2C01_080769</name>
</gene>
<organism evidence="1 2">
    <name type="scientific">Portunus trituberculatus</name>
    <name type="common">Swimming crab</name>
    <name type="synonym">Neptunus trituberculatus</name>
    <dbReference type="NCBI Taxonomy" id="210409"/>
    <lineage>
        <taxon>Eukaryota</taxon>
        <taxon>Metazoa</taxon>
        <taxon>Ecdysozoa</taxon>
        <taxon>Arthropoda</taxon>
        <taxon>Crustacea</taxon>
        <taxon>Multicrustacea</taxon>
        <taxon>Malacostraca</taxon>
        <taxon>Eumalacostraca</taxon>
        <taxon>Eucarida</taxon>
        <taxon>Decapoda</taxon>
        <taxon>Pleocyemata</taxon>
        <taxon>Brachyura</taxon>
        <taxon>Eubrachyura</taxon>
        <taxon>Portunoidea</taxon>
        <taxon>Portunidae</taxon>
        <taxon>Portuninae</taxon>
        <taxon>Portunus</taxon>
    </lineage>
</organism>
<sequence length="47" mass="5414">MDKDMMKKIITSIIRPRLEYAAVVWCLSSKKNINCYKDGARIKGPNI</sequence>
<accession>A0A5B7IQ82</accession>
<name>A0A5B7IQ82_PORTR</name>
<dbReference type="EMBL" id="VSRR010070129">
    <property type="protein sequence ID" value="MPC85962.1"/>
    <property type="molecule type" value="Genomic_DNA"/>
</dbReference>